<dbReference type="AlphaFoldDB" id="A0A8S1CYH0"/>
<proteinExistence type="predicted"/>
<organism evidence="5 6">
    <name type="scientific">Cloeon dipterum</name>
    <dbReference type="NCBI Taxonomy" id="197152"/>
    <lineage>
        <taxon>Eukaryota</taxon>
        <taxon>Metazoa</taxon>
        <taxon>Ecdysozoa</taxon>
        <taxon>Arthropoda</taxon>
        <taxon>Hexapoda</taxon>
        <taxon>Insecta</taxon>
        <taxon>Pterygota</taxon>
        <taxon>Palaeoptera</taxon>
        <taxon>Ephemeroptera</taxon>
        <taxon>Pisciforma</taxon>
        <taxon>Baetidae</taxon>
        <taxon>Cloeon</taxon>
    </lineage>
</organism>
<dbReference type="GO" id="GO:0005689">
    <property type="term" value="C:U12-type spliceosomal complex"/>
    <property type="evidence" value="ECO:0007669"/>
    <property type="project" value="TreeGrafter"/>
</dbReference>
<dbReference type="PANTHER" id="PTHR16105">
    <property type="entry name" value="RNA-BINDING REGION-CONTAINING PROTEIN 3"/>
    <property type="match status" value="1"/>
</dbReference>
<dbReference type="Pfam" id="PF00076">
    <property type="entry name" value="RRM_1"/>
    <property type="match status" value="1"/>
</dbReference>
<accession>A0A8S1CYH0</accession>
<evidence type="ECO:0000256" key="1">
    <source>
        <dbReference type="ARBA" id="ARBA00022884"/>
    </source>
</evidence>
<dbReference type="InterPro" id="IPR012677">
    <property type="entry name" value="Nucleotide-bd_a/b_plait_sf"/>
</dbReference>
<evidence type="ECO:0000256" key="3">
    <source>
        <dbReference type="SAM" id="MobiDB-lite"/>
    </source>
</evidence>
<feature type="domain" description="RRM" evidence="4">
    <location>
        <begin position="4"/>
        <end position="76"/>
    </location>
</feature>
<dbReference type="OrthoDB" id="448399at2759"/>
<dbReference type="PANTHER" id="PTHR16105:SF0">
    <property type="entry name" value="RNA-BINDING REGION-CONTAINING PROTEIN 3"/>
    <property type="match status" value="1"/>
</dbReference>
<dbReference type="EMBL" id="CADEPI010000118">
    <property type="protein sequence ID" value="CAB3375792.1"/>
    <property type="molecule type" value="Genomic_DNA"/>
</dbReference>
<protein>
    <recommendedName>
        <fullName evidence="4">RRM domain-containing protein</fullName>
    </recommendedName>
</protein>
<feature type="region of interest" description="Disordered" evidence="3">
    <location>
        <begin position="327"/>
        <end position="349"/>
    </location>
</feature>
<gene>
    <name evidence="5" type="ORF">CLODIP_2_CD03828</name>
</gene>
<feature type="compositionally biased region" description="Basic and acidic residues" evidence="3">
    <location>
        <begin position="327"/>
        <end position="336"/>
    </location>
</feature>
<dbReference type="Proteomes" id="UP000494165">
    <property type="component" value="Unassembled WGS sequence"/>
</dbReference>
<dbReference type="SUPFAM" id="SSF54928">
    <property type="entry name" value="RNA-binding domain, RBD"/>
    <property type="match status" value="1"/>
</dbReference>
<feature type="region of interest" description="Disordered" evidence="3">
    <location>
        <begin position="192"/>
        <end position="269"/>
    </location>
</feature>
<dbReference type="Gene3D" id="3.30.70.330">
    <property type="match status" value="1"/>
</dbReference>
<evidence type="ECO:0000313" key="5">
    <source>
        <dbReference type="EMBL" id="CAB3375792.1"/>
    </source>
</evidence>
<dbReference type="GO" id="GO:0097157">
    <property type="term" value="F:pre-mRNA intronic binding"/>
    <property type="evidence" value="ECO:0007669"/>
    <property type="project" value="TreeGrafter"/>
</dbReference>
<keyword evidence="1 2" id="KW-0694">RNA-binding</keyword>
<evidence type="ECO:0000313" key="6">
    <source>
        <dbReference type="Proteomes" id="UP000494165"/>
    </source>
</evidence>
<dbReference type="GO" id="GO:0000398">
    <property type="term" value="P:mRNA splicing, via spliceosome"/>
    <property type="evidence" value="ECO:0007669"/>
    <property type="project" value="TreeGrafter"/>
</dbReference>
<evidence type="ECO:0000256" key="2">
    <source>
        <dbReference type="PROSITE-ProRule" id="PRU00176"/>
    </source>
</evidence>
<name>A0A8S1CYH0_9INSE</name>
<dbReference type="PROSITE" id="PS50102">
    <property type="entry name" value="RRM"/>
    <property type="match status" value="1"/>
</dbReference>
<feature type="compositionally biased region" description="Polar residues" evidence="3">
    <location>
        <begin position="260"/>
        <end position="269"/>
    </location>
</feature>
<comment type="caution">
    <text evidence="5">The sequence shown here is derived from an EMBL/GenBank/DDBJ whole genome shotgun (WGS) entry which is preliminary data.</text>
</comment>
<dbReference type="GO" id="GO:0030626">
    <property type="term" value="F:U12 snRNA binding"/>
    <property type="evidence" value="ECO:0007669"/>
    <property type="project" value="TreeGrafter"/>
</dbReference>
<evidence type="ECO:0000259" key="4">
    <source>
        <dbReference type="PROSITE" id="PS50102"/>
    </source>
</evidence>
<dbReference type="InterPro" id="IPR035979">
    <property type="entry name" value="RBD_domain_sf"/>
</dbReference>
<sequence>MSTNCLKISNFPESFSNAEKEDFLKHFGAVSVDFVGSKNSLAFASFDDENGASTALKRLHQLEILGKRLITVYSKRKIENWTAVNVLQSQKPDEDTSAGSQKCYEKFLQNLNAWSLPLNLSQPPPSHITYLYPPPSIEVLANIARALVAVPKFYNQVLHLMNKMNLPSPFHSTSPEYQSAIASLLGLQFNLSTESSKPPVPDSNGISATEEEKNKQKTSSSESELESDSEPLNKVPELLPLKRKSADTRSRIKVPKLSKPQKSSTQLAKQTMPVTEVFELSTKEPQKNITLKLSDKDDGQVKPIVAPSDPSVHADGFGILFPVVPSSEEHEEKEQNDSNDGSYISVATLRGNRVPERGEFISLQG</sequence>
<dbReference type="InterPro" id="IPR000504">
    <property type="entry name" value="RRM_dom"/>
</dbReference>
<dbReference type="InterPro" id="IPR045164">
    <property type="entry name" value="RBM41/RNPC3"/>
</dbReference>
<reference evidence="5 6" key="1">
    <citation type="submission" date="2020-04" db="EMBL/GenBank/DDBJ databases">
        <authorList>
            <person name="Alioto T."/>
            <person name="Alioto T."/>
            <person name="Gomez Garrido J."/>
        </authorList>
    </citation>
    <scope>NUCLEOTIDE SEQUENCE [LARGE SCALE GENOMIC DNA]</scope>
</reference>
<keyword evidence="6" id="KW-1185">Reference proteome</keyword>